<dbReference type="InterPro" id="IPR007206">
    <property type="entry name" value="Protein_HGH1_C"/>
</dbReference>
<dbReference type="Gene3D" id="1.25.10.10">
    <property type="entry name" value="Leucine-rich Repeat Variant"/>
    <property type="match status" value="1"/>
</dbReference>
<dbReference type="PANTHER" id="PTHR13387:SF9">
    <property type="entry name" value="PROTEIN HGH1 HOMOLOG"/>
    <property type="match status" value="1"/>
</dbReference>
<comment type="similarity">
    <text evidence="1">Belongs to the HGH1 family.</text>
</comment>
<reference evidence="5" key="1">
    <citation type="submission" date="2023-08" db="EMBL/GenBank/DDBJ databases">
        <authorList>
            <person name="Alioto T."/>
            <person name="Alioto T."/>
            <person name="Gomez Garrido J."/>
        </authorList>
    </citation>
    <scope>NUCLEOTIDE SEQUENCE</scope>
</reference>
<evidence type="ECO:0000259" key="4">
    <source>
        <dbReference type="Pfam" id="PF04064"/>
    </source>
</evidence>
<dbReference type="Pfam" id="PF04064">
    <property type="entry name" value="DUF384"/>
    <property type="match status" value="1"/>
</dbReference>
<evidence type="ECO:0000256" key="1">
    <source>
        <dbReference type="ARBA" id="ARBA00006712"/>
    </source>
</evidence>
<protein>
    <recommendedName>
        <fullName evidence="2">Protein HGH1 homolog</fullName>
    </recommendedName>
</protein>
<dbReference type="InterPro" id="IPR011989">
    <property type="entry name" value="ARM-like"/>
</dbReference>
<dbReference type="Proteomes" id="UP001162480">
    <property type="component" value="Chromosome 1"/>
</dbReference>
<evidence type="ECO:0000256" key="2">
    <source>
        <dbReference type="ARBA" id="ARBA00014076"/>
    </source>
</evidence>
<dbReference type="SUPFAM" id="SSF48371">
    <property type="entry name" value="ARM repeat"/>
    <property type="match status" value="1"/>
</dbReference>
<sequence length="384" mass="43659">MYQSDRYGNELSFIEMADIDEKELNSLVLPCLLPAATLEVKKMALDVAVSYSEHEVGKKVLSKSETLKYFMMLTAESDCAVSKQAFTILINILADTDIAEKFLEIQEAKAFGLEAFDKITDREFESADMMCMLLSNVSRTEQCAAIITKWFPEDKINGIVEKIVSALVELNYNKKGCYLHHLSLVLCNLSQVSQIRAILLDKERRLITKLISFLSFEKSTIRRKGCAGVIKNCCFDTSCHDWLLSDVVDILPYLLLPLAGPEEFDDEDNASLPLDLQYLSPDKTRETDPETRRTLIDAVFQLCATKAGRTYIKEKNTYIIMRELHKWETDKANDIAIQNLIDILIGDEPAKEHEDLSNVVVPENLKKQFLKEDEEDLKMISDDS</sequence>
<gene>
    <name evidence="5" type="ORF">OCTVUL_1B019945</name>
</gene>
<organism evidence="5 6">
    <name type="scientific">Octopus vulgaris</name>
    <name type="common">Common octopus</name>
    <dbReference type="NCBI Taxonomy" id="6645"/>
    <lineage>
        <taxon>Eukaryota</taxon>
        <taxon>Metazoa</taxon>
        <taxon>Spiralia</taxon>
        <taxon>Lophotrochozoa</taxon>
        <taxon>Mollusca</taxon>
        <taxon>Cephalopoda</taxon>
        <taxon>Coleoidea</taxon>
        <taxon>Octopodiformes</taxon>
        <taxon>Octopoda</taxon>
        <taxon>Incirrata</taxon>
        <taxon>Octopodidae</taxon>
        <taxon>Octopus</taxon>
    </lineage>
</organism>
<feature type="domain" description="Protein HGH1 C-terminal" evidence="4">
    <location>
        <begin position="298"/>
        <end position="351"/>
    </location>
</feature>
<keyword evidence="6" id="KW-1185">Reference proteome</keyword>
<evidence type="ECO:0000313" key="5">
    <source>
        <dbReference type="EMBL" id="CAI9715460.1"/>
    </source>
</evidence>
<accession>A0AA36EXD6</accession>
<dbReference type="InterPro" id="IPR039717">
    <property type="entry name" value="Hgh1"/>
</dbReference>
<proteinExistence type="inferred from homology"/>
<dbReference type="PANTHER" id="PTHR13387">
    <property type="entry name" value="PROTEIN HGH1 HOMOLOG"/>
    <property type="match status" value="1"/>
</dbReference>
<dbReference type="Pfam" id="PF04063">
    <property type="entry name" value="DUF383"/>
    <property type="match status" value="1"/>
</dbReference>
<evidence type="ECO:0000259" key="3">
    <source>
        <dbReference type="Pfam" id="PF04063"/>
    </source>
</evidence>
<feature type="domain" description="Protein HGH1 N-terminal" evidence="3">
    <location>
        <begin position="118"/>
        <end position="292"/>
    </location>
</feature>
<dbReference type="InterPro" id="IPR007205">
    <property type="entry name" value="Protein_HGH1_N"/>
</dbReference>
<dbReference type="EMBL" id="OX597814">
    <property type="protein sequence ID" value="CAI9715460.1"/>
    <property type="molecule type" value="Genomic_DNA"/>
</dbReference>
<dbReference type="InterPro" id="IPR016024">
    <property type="entry name" value="ARM-type_fold"/>
</dbReference>
<dbReference type="AlphaFoldDB" id="A0AA36EXD6"/>
<evidence type="ECO:0000313" key="6">
    <source>
        <dbReference type="Proteomes" id="UP001162480"/>
    </source>
</evidence>
<name>A0AA36EXD6_OCTVU</name>